<proteinExistence type="predicted"/>
<gene>
    <name evidence="2" type="ORF">IW256_004689</name>
</gene>
<accession>A0A931GPF8</accession>
<feature type="compositionally biased region" description="Basic and acidic residues" evidence="1">
    <location>
        <begin position="1"/>
        <end position="13"/>
    </location>
</feature>
<evidence type="ECO:0000256" key="1">
    <source>
        <dbReference type="SAM" id="MobiDB-lite"/>
    </source>
</evidence>
<feature type="region of interest" description="Disordered" evidence="1">
    <location>
        <begin position="1"/>
        <end position="68"/>
    </location>
</feature>
<organism evidence="2 3">
    <name type="scientific">Actinomadura viridis</name>
    <dbReference type="NCBI Taxonomy" id="58110"/>
    <lineage>
        <taxon>Bacteria</taxon>
        <taxon>Bacillati</taxon>
        <taxon>Actinomycetota</taxon>
        <taxon>Actinomycetes</taxon>
        <taxon>Streptosporangiales</taxon>
        <taxon>Thermomonosporaceae</taxon>
        <taxon>Actinomadura</taxon>
    </lineage>
</organism>
<evidence type="ECO:0000313" key="3">
    <source>
        <dbReference type="Proteomes" id="UP000614047"/>
    </source>
</evidence>
<dbReference type="AlphaFoldDB" id="A0A931GPF8"/>
<evidence type="ECO:0000313" key="2">
    <source>
        <dbReference type="EMBL" id="MBG6090576.1"/>
    </source>
</evidence>
<dbReference type="EMBL" id="JADOUA010000001">
    <property type="protein sequence ID" value="MBG6090576.1"/>
    <property type="molecule type" value="Genomic_DNA"/>
</dbReference>
<comment type="caution">
    <text evidence="2">The sequence shown here is derived from an EMBL/GenBank/DDBJ whole genome shotgun (WGS) entry which is preliminary data.</text>
</comment>
<protein>
    <submittedName>
        <fullName evidence="2">Uncharacterized protein</fullName>
    </submittedName>
</protein>
<feature type="compositionally biased region" description="Basic and acidic residues" evidence="1">
    <location>
        <begin position="25"/>
        <end position="45"/>
    </location>
</feature>
<dbReference type="RefSeq" id="WP_197013022.1">
    <property type="nucleotide sequence ID" value="NZ_BAABES010000011.1"/>
</dbReference>
<reference evidence="2" key="1">
    <citation type="submission" date="2020-11" db="EMBL/GenBank/DDBJ databases">
        <title>Sequencing the genomes of 1000 actinobacteria strains.</title>
        <authorList>
            <person name="Klenk H.-P."/>
        </authorList>
    </citation>
    <scope>NUCLEOTIDE SEQUENCE</scope>
    <source>
        <strain evidence="2">DSM 43175</strain>
    </source>
</reference>
<feature type="compositionally biased region" description="Basic and acidic residues" evidence="1">
    <location>
        <begin position="58"/>
        <end position="68"/>
    </location>
</feature>
<dbReference type="Proteomes" id="UP000614047">
    <property type="component" value="Unassembled WGS sequence"/>
</dbReference>
<name>A0A931GPF8_9ACTN</name>
<keyword evidence="3" id="KW-1185">Reference proteome</keyword>
<sequence>MTTPEENARKTGKTDQAGGTPVRPGEGRDRREEREVPRDRPEDPRPAVGAALQDALEQADRDRDDLTR</sequence>